<dbReference type="AlphaFoldDB" id="A0A161YE34"/>
<dbReference type="OrthoDB" id="5149571at2"/>
<evidence type="ECO:0000256" key="4">
    <source>
        <dbReference type="ARBA" id="ARBA00022989"/>
    </source>
</evidence>
<reference evidence="7 8" key="1">
    <citation type="submission" date="2016-01" db="EMBL/GenBank/DDBJ databases">
        <title>Genome sequence of Oerskovia enterophila VJag, an agar and cellulose degrading bacterium.</title>
        <authorList>
            <person name="Poehlein A."/>
            <person name="Jag V."/>
            <person name="Bengelsdorf F."/>
            <person name="Duerre P."/>
            <person name="Daniel R."/>
        </authorList>
    </citation>
    <scope>NUCLEOTIDE SEQUENCE [LARGE SCALE GENOMIC DNA]</scope>
    <source>
        <strain evidence="7 8">VJag</strain>
    </source>
</reference>
<dbReference type="RefSeq" id="WP_068709625.1">
    <property type="nucleotide sequence ID" value="NZ_LRIE01000082.1"/>
</dbReference>
<dbReference type="GO" id="GO:0015171">
    <property type="term" value="F:amino acid transmembrane transporter activity"/>
    <property type="evidence" value="ECO:0007669"/>
    <property type="project" value="TreeGrafter"/>
</dbReference>
<dbReference type="PATRIC" id="fig|43678.3.peg.3327"/>
<accession>A0A161YE34</accession>
<feature type="transmembrane region" description="Helical" evidence="6">
    <location>
        <begin position="189"/>
        <end position="207"/>
    </location>
</feature>
<protein>
    <submittedName>
        <fullName evidence="7">Arginine exporter protein ArgO</fullName>
    </submittedName>
</protein>
<dbReference type="PANTHER" id="PTHR30086">
    <property type="entry name" value="ARGININE EXPORTER PROTEIN ARGO"/>
    <property type="match status" value="1"/>
</dbReference>
<dbReference type="PANTHER" id="PTHR30086:SF20">
    <property type="entry name" value="ARGININE EXPORTER PROTEIN ARGO-RELATED"/>
    <property type="match status" value="1"/>
</dbReference>
<feature type="transmembrane region" description="Helical" evidence="6">
    <location>
        <begin position="6"/>
        <end position="29"/>
    </location>
</feature>
<proteinExistence type="predicted"/>
<dbReference type="STRING" id="43678.OJAG_31680"/>
<evidence type="ECO:0000256" key="6">
    <source>
        <dbReference type="SAM" id="Phobius"/>
    </source>
</evidence>
<sequence length="209" mass="20610">MTSALLAGLVAGYAIAIPVGAIAVYLVTLTARTRFAVGAAAGLGTATADGIYATVAVVAGAVVAPLVAAVRTPLTWASVAVLAVLAWRTFRPALQRVLPDGATPRPATADTTPVRAYATLLGLTLVNPATVIYFAVLVAGGALSPDATGAERAVFVLAAFVASASWQMLVAGGGAVLGRALTNDTGQRVTAAVGGLVILGLAVHLALGA</sequence>
<evidence type="ECO:0000256" key="1">
    <source>
        <dbReference type="ARBA" id="ARBA00004651"/>
    </source>
</evidence>
<feature type="transmembrane region" description="Helical" evidence="6">
    <location>
        <begin position="155"/>
        <end position="177"/>
    </location>
</feature>
<gene>
    <name evidence="7" type="primary">argO_2</name>
    <name evidence="7" type="ORF">OJAG_31680</name>
</gene>
<evidence type="ECO:0000256" key="2">
    <source>
        <dbReference type="ARBA" id="ARBA00022475"/>
    </source>
</evidence>
<dbReference type="InterPro" id="IPR001123">
    <property type="entry name" value="LeuE-type"/>
</dbReference>
<dbReference type="EMBL" id="LRIE01000082">
    <property type="protein sequence ID" value="KZM34018.1"/>
    <property type="molecule type" value="Genomic_DNA"/>
</dbReference>
<evidence type="ECO:0000313" key="8">
    <source>
        <dbReference type="Proteomes" id="UP000076447"/>
    </source>
</evidence>
<dbReference type="Pfam" id="PF01810">
    <property type="entry name" value="LysE"/>
    <property type="match status" value="1"/>
</dbReference>
<name>A0A161YE34_9CELL</name>
<feature type="transmembrane region" description="Helical" evidence="6">
    <location>
        <begin position="74"/>
        <end position="90"/>
    </location>
</feature>
<keyword evidence="5 6" id="KW-0472">Membrane</keyword>
<evidence type="ECO:0000256" key="5">
    <source>
        <dbReference type="ARBA" id="ARBA00023136"/>
    </source>
</evidence>
<keyword evidence="4 6" id="KW-1133">Transmembrane helix</keyword>
<keyword evidence="3 6" id="KW-0812">Transmembrane</keyword>
<evidence type="ECO:0000313" key="7">
    <source>
        <dbReference type="EMBL" id="KZM34018.1"/>
    </source>
</evidence>
<feature type="transmembrane region" description="Helical" evidence="6">
    <location>
        <begin position="120"/>
        <end position="143"/>
    </location>
</feature>
<evidence type="ECO:0000256" key="3">
    <source>
        <dbReference type="ARBA" id="ARBA00022692"/>
    </source>
</evidence>
<dbReference type="Proteomes" id="UP000076447">
    <property type="component" value="Unassembled WGS sequence"/>
</dbReference>
<feature type="transmembrane region" description="Helical" evidence="6">
    <location>
        <begin position="50"/>
        <end position="68"/>
    </location>
</feature>
<comment type="subcellular location">
    <subcellularLocation>
        <location evidence="1">Cell membrane</location>
        <topology evidence="1">Multi-pass membrane protein</topology>
    </subcellularLocation>
</comment>
<comment type="caution">
    <text evidence="7">The sequence shown here is derived from an EMBL/GenBank/DDBJ whole genome shotgun (WGS) entry which is preliminary data.</text>
</comment>
<dbReference type="GO" id="GO:0005886">
    <property type="term" value="C:plasma membrane"/>
    <property type="evidence" value="ECO:0007669"/>
    <property type="project" value="UniProtKB-SubCell"/>
</dbReference>
<keyword evidence="2" id="KW-1003">Cell membrane</keyword>
<organism evidence="7 8">
    <name type="scientific">Oerskovia enterophila</name>
    <dbReference type="NCBI Taxonomy" id="43678"/>
    <lineage>
        <taxon>Bacteria</taxon>
        <taxon>Bacillati</taxon>
        <taxon>Actinomycetota</taxon>
        <taxon>Actinomycetes</taxon>
        <taxon>Micrococcales</taxon>
        <taxon>Cellulomonadaceae</taxon>
        <taxon>Oerskovia</taxon>
    </lineage>
</organism>